<dbReference type="InterPro" id="IPR036703">
    <property type="entry name" value="MOB_kinase_act_sf"/>
</dbReference>
<feature type="binding site" evidence="1">
    <location>
        <position position="249"/>
    </location>
    <ligand>
        <name>Zn(2+)</name>
        <dbReference type="ChEBI" id="CHEBI:29105"/>
    </ligand>
</feature>
<dbReference type="Gene3D" id="1.20.140.30">
    <property type="entry name" value="MOB kinase activator"/>
    <property type="match status" value="1"/>
</dbReference>
<dbReference type="Proteomes" id="UP000019487">
    <property type="component" value="Unassembled WGS sequence"/>
</dbReference>
<dbReference type="PANTHER" id="PTHR22599">
    <property type="entry name" value="MPS ONE BINDER KINASE ACTIVATOR-LIKE MOB"/>
    <property type="match status" value="1"/>
</dbReference>
<feature type="binding site" evidence="1">
    <location>
        <position position="244"/>
    </location>
    <ligand>
        <name>Zn(2+)</name>
        <dbReference type="ChEBI" id="CHEBI:29105"/>
    </ligand>
</feature>
<evidence type="ECO:0000256" key="1">
    <source>
        <dbReference type="PIRSR" id="PIRSR605301-1"/>
    </source>
</evidence>
<dbReference type="SUPFAM" id="SSF101152">
    <property type="entry name" value="Mob1/phocein"/>
    <property type="match status" value="1"/>
</dbReference>
<dbReference type="SMART" id="SM01388">
    <property type="entry name" value="Mob1_phocein"/>
    <property type="match status" value="1"/>
</dbReference>
<dbReference type="Pfam" id="PF03637">
    <property type="entry name" value="Mob1_phocein"/>
    <property type="match status" value="2"/>
</dbReference>
<feature type="region of interest" description="Disordered" evidence="2">
    <location>
        <begin position="27"/>
        <end position="53"/>
    </location>
</feature>
<dbReference type="OrthoDB" id="10261121at2759"/>
<feature type="binding site" evidence="1">
    <location>
        <position position="130"/>
    </location>
    <ligand>
        <name>Zn(2+)</name>
        <dbReference type="ChEBI" id="CHEBI:29105"/>
    </ligand>
</feature>
<comment type="caution">
    <text evidence="3">The sequence shown here is derived from an EMBL/GenBank/DDBJ whole genome shotgun (WGS) entry which is preliminary data.</text>
</comment>
<reference evidence="3 4" key="1">
    <citation type="journal article" date="2014" name="Genome Announc.">
        <title>Draft genome sequence of Sclerotinia borealis, a psychrophilic plant pathogenic fungus.</title>
        <authorList>
            <person name="Mardanov A.V."/>
            <person name="Beletsky A.V."/>
            <person name="Kadnikov V.V."/>
            <person name="Ignatov A.N."/>
            <person name="Ravin N.V."/>
        </authorList>
    </citation>
    <scope>NUCLEOTIDE SEQUENCE [LARGE SCALE GENOMIC DNA]</scope>
    <source>
        <strain evidence="4">F-4157</strain>
    </source>
</reference>
<protein>
    <submittedName>
        <fullName evidence="3">Uncharacterized protein</fullName>
    </submittedName>
</protein>
<keyword evidence="4" id="KW-1185">Reference proteome</keyword>
<evidence type="ECO:0000313" key="4">
    <source>
        <dbReference type="Proteomes" id="UP000019487"/>
    </source>
</evidence>
<gene>
    <name evidence="3" type="ORF">SBOR_9486</name>
</gene>
<name>W9C5E2_SCLBF</name>
<dbReference type="InterPro" id="IPR005301">
    <property type="entry name" value="MOB_kinase_act_fam"/>
</dbReference>
<proteinExistence type="predicted"/>
<dbReference type="AlphaFoldDB" id="W9C5E2"/>
<dbReference type="EMBL" id="AYSA01000691">
    <property type="protein sequence ID" value="ESZ90129.1"/>
    <property type="molecule type" value="Genomic_DNA"/>
</dbReference>
<accession>W9C5E2</accession>
<dbReference type="STRING" id="1432307.W9C5E2"/>
<sequence length="326" mass="36698">MSNLFSGISERLRAGRNNRGKIPELLNETQPIFPKNSNSPPPMEDSSDNTLSVYPGPGLPPLKPLWLNKAYVKHIVKGNFMTLSTQPKTIEQGEWIAHQVVEHYKLLCGFVKVILDKDENGETVCNAKTCPRMSASDKHCFTWLNSTQEPVEISAHDYIALVQCWISGKIDDTTIFPTDPASVSAAYALEGLSPDQQQNPIPTDPTRAQLYSSNDWVGKGSGYPPELVNICYIIFRLMFRIYGHLYWSHFVDPVFHLGLEKHLNSSFSHFILTATEIDMLKTEELQPMQPLIDLWAANGTFPPESKVYKYADLQAGQRLLTTQELS</sequence>
<organism evidence="3 4">
    <name type="scientific">Sclerotinia borealis (strain F-4128)</name>
    <dbReference type="NCBI Taxonomy" id="1432307"/>
    <lineage>
        <taxon>Eukaryota</taxon>
        <taxon>Fungi</taxon>
        <taxon>Dikarya</taxon>
        <taxon>Ascomycota</taxon>
        <taxon>Pezizomycotina</taxon>
        <taxon>Leotiomycetes</taxon>
        <taxon>Helotiales</taxon>
        <taxon>Sclerotiniaceae</taxon>
        <taxon>Sclerotinia</taxon>
    </lineage>
</organism>
<keyword evidence="1" id="KW-0862">Zinc</keyword>
<keyword evidence="1" id="KW-0479">Metal-binding</keyword>
<feature type="binding site" evidence="1">
    <location>
        <position position="125"/>
    </location>
    <ligand>
        <name>Zn(2+)</name>
        <dbReference type="ChEBI" id="CHEBI:29105"/>
    </ligand>
</feature>
<evidence type="ECO:0000256" key="2">
    <source>
        <dbReference type="SAM" id="MobiDB-lite"/>
    </source>
</evidence>
<dbReference type="HOGENOM" id="CLU_038321_0_1_1"/>
<feature type="compositionally biased region" description="Polar residues" evidence="2">
    <location>
        <begin position="27"/>
        <end position="38"/>
    </location>
</feature>
<evidence type="ECO:0000313" key="3">
    <source>
        <dbReference type="EMBL" id="ESZ90129.1"/>
    </source>
</evidence>